<keyword evidence="2" id="KW-1185">Reference proteome</keyword>
<dbReference type="RefSeq" id="WP_127940167.1">
    <property type="nucleotide sequence ID" value="NZ_SAUN01000001.1"/>
</dbReference>
<sequence length="96" mass="10795">MRDDQVTAAVRVLINQCDPEGLLGMGAPEDEYDPEVRDLTALVCGEEEITAEAVGAVWNRWFNEVSEWSTRKPEQVNEVAAPLERLRGQQQRSNLP</sequence>
<dbReference type="AlphaFoldDB" id="A0A438MPE0"/>
<organism evidence="1 2">
    <name type="scientific">Nonomuraea polychroma</name>
    <dbReference type="NCBI Taxonomy" id="46176"/>
    <lineage>
        <taxon>Bacteria</taxon>
        <taxon>Bacillati</taxon>
        <taxon>Actinomycetota</taxon>
        <taxon>Actinomycetes</taxon>
        <taxon>Streptosporangiales</taxon>
        <taxon>Streptosporangiaceae</taxon>
        <taxon>Nonomuraea</taxon>
    </lineage>
</organism>
<dbReference type="EMBL" id="SAUN01000001">
    <property type="protein sequence ID" value="RVX47782.1"/>
    <property type="molecule type" value="Genomic_DNA"/>
</dbReference>
<dbReference type="Proteomes" id="UP000284824">
    <property type="component" value="Unassembled WGS sequence"/>
</dbReference>
<proteinExistence type="predicted"/>
<reference evidence="1 2" key="1">
    <citation type="submission" date="2019-01" db="EMBL/GenBank/DDBJ databases">
        <title>Sequencing the genomes of 1000 actinobacteria strains.</title>
        <authorList>
            <person name="Klenk H.-P."/>
        </authorList>
    </citation>
    <scope>NUCLEOTIDE SEQUENCE [LARGE SCALE GENOMIC DNA]</scope>
    <source>
        <strain evidence="1 2">DSM 43925</strain>
    </source>
</reference>
<name>A0A438MPE0_9ACTN</name>
<gene>
    <name evidence="1" type="ORF">EDD27_10733</name>
</gene>
<protein>
    <submittedName>
        <fullName evidence="1">Uncharacterized protein</fullName>
    </submittedName>
</protein>
<evidence type="ECO:0000313" key="2">
    <source>
        <dbReference type="Proteomes" id="UP000284824"/>
    </source>
</evidence>
<evidence type="ECO:0000313" key="1">
    <source>
        <dbReference type="EMBL" id="RVX47782.1"/>
    </source>
</evidence>
<dbReference type="OrthoDB" id="3543368at2"/>
<accession>A0A438MPE0</accession>
<comment type="caution">
    <text evidence="1">The sequence shown here is derived from an EMBL/GenBank/DDBJ whole genome shotgun (WGS) entry which is preliminary data.</text>
</comment>